<feature type="repeat" description="ANK" evidence="1">
    <location>
        <begin position="102"/>
        <end position="138"/>
    </location>
</feature>
<organism evidence="2 3">
    <name type="scientific">Trichoderma longibrachiatum ATCC 18648</name>
    <dbReference type="NCBI Taxonomy" id="983965"/>
    <lineage>
        <taxon>Eukaryota</taxon>
        <taxon>Fungi</taxon>
        <taxon>Dikarya</taxon>
        <taxon>Ascomycota</taxon>
        <taxon>Pezizomycotina</taxon>
        <taxon>Sordariomycetes</taxon>
        <taxon>Hypocreomycetidae</taxon>
        <taxon>Hypocreales</taxon>
        <taxon>Hypocreaceae</taxon>
        <taxon>Trichoderma</taxon>
    </lineage>
</organism>
<keyword evidence="1" id="KW-0040">ANK repeat</keyword>
<keyword evidence="3" id="KW-1185">Reference proteome</keyword>
<dbReference type="PANTHER" id="PTHR34706:SF3">
    <property type="entry name" value="ANKYRIN REPEAT PROTEIN (AFU_ORTHOLOGUE AFUA_7G06200)"/>
    <property type="match status" value="1"/>
</dbReference>
<dbReference type="PANTHER" id="PTHR34706">
    <property type="entry name" value="SLR1338 PROTEIN"/>
    <property type="match status" value="1"/>
</dbReference>
<dbReference type="PROSITE" id="PS50088">
    <property type="entry name" value="ANK_REPEAT"/>
    <property type="match status" value="2"/>
</dbReference>
<feature type="repeat" description="ANK" evidence="1">
    <location>
        <begin position="32"/>
        <end position="64"/>
    </location>
</feature>
<dbReference type="Pfam" id="PF00023">
    <property type="entry name" value="Ank"/>
    <property type="match status" value="1"/>
</dbReference>
<dbReference type="AlphaFoldDB" id="A0A2T4CIJ4"/>
<dbReference type="Gene3D" id="1.25.40.20">
    <property type="entry name" value="Ankyrin repeat-containing domain"/>
    <property type="match status" value="1"/>
</dbReference>
<dbReference type="STRING" id="983965.A0A2T4CIJ4"/>
<evidence type="ECO:0000256" key="1">
    <source>
        <dbReference type="PROSITE-ProRule" id="PRU00023"/>
    </source>
</evidence>
<dbReference type="SMART" id="SM00248">
    <property type="entry name" value="ANK"/>
    <property type="match status" value="3"/>
</dbReference>
<dbReference type="InterPro" id="IPR002110">
    <property type="entry name" value="Ankyrin_rpt"/>
</dbReference>
<dbReference type="EMBL" id="KZ679126">
    <property type="protein sequence ID" value="PTB81389.1"/>
    <property type="molecule type" value="Genomic_DNA"/>
</dbReference>
<proteinExistence type="predicted"/>
<evidence type="ECO:0000313" key="3">
    <source>
        <dbReference type="Proteomes" id="UP000240760"/>
    </source>
</evidence>
<sequence>MTSLVELAFDGILKPSDLIGREKEIDAVDKETLFTPLGAAVFSGHKEAIKLLLDNGANPNGVPGSYPPLWIAAARTKGHIGSIVGMLLARKPEVDIASDLTNNSTPLLDLVKRYRSEDDVYVMEALVEAGADPNAKNKRGESAKSVATARKDKKILAVLSPKEWKRRHIKDLLMIGSLILFVFAWVNKRYGLMAASVAATIGAGIMGPIEKRFKIKGRLSKKIPEHILEKIEKDQSEKNFMEEINRYIKKAHLDQFFRKEQGDFLDRVVKKAVELKDNPKSNAHPSDLIRLALFQPVLYCDDSGSMKRDNRKQLQADLSERITSLTTRLVPDGTGIELRLINSSNQGFMSNPSPSDVNDILMNRVTYAGPTEIGTNCRKKILEEVVYRPIEEGRFHRPVLVSILTDGCPLGPPGSSETRDTLKEVIIECGKFLEKKKYGKNVVRFQISQIGQDAAAKEFIMNLALDPQLEGVLYCTTRQLDDDFKELRSNEHRLEQWLLDLLMQPILEAN</sequence>
<name>A0A2T4CIJ4_TRILO</name>
<dbReference type="Proteomes" id="UP000240760">
    <property type="component" value="Unassembled WGS sequence"/>
</dbReference>
<evidence type="ECO:0000313" key="2">
    <source>
        <dbReference type="EMBL" id="PTB81389.1"/>
    </source>
</evidence>
<dbReference type="PROSITE" id="PS50297">
    <property type="entry name" value="ANK_REP_REGION"/>
    <property type="match status" value="1"/>
</dbReference>
<dbReference type="OrthoDB" id="2142040at2759"/>
<accession>A0A2T4CIJ4</accession>
<protein>
    <submittedName>
        <fullName evidence="2">Uncharacterized protein</fullName>
    </submittedName>
</protein>
<dbReference type="InterPro" id="IPR036770">
    <property type="entry name" value="Ankyrin_rpt-contain_sf"/>
</dbReference>
<gene>
    <name evidence="2" type="ORF">M440DRAFT_1466915</name>
</gene>
<reference evidence="2 3" key="1">
    <citation type="submission" date="2016-07" db="EMBL/GenBank/DDBJ databases">
        <title>Multiple horizontal gene transfer events from other fungi enriched the ability of initially mycotrophic Trichoderma (Ascomycota) to feed on dead plant biomass.</title>
        <authorList>
            <consortium name="DOE Joint Genome Institute"/>
            <person name="Aerts A."/>
            <person name="Atanasova L."/>
            <person name="Chenthamara K."/>
            <person name="Zhang J."/>
            <person name="Grujic M."/>
            <person name="Henrissat B."/>
            <person name="Kuo A."/>
            <person name="Salamov A."/>
            <person name="Lipzen A."/>
            <person name="Labutti K."/>
            <person name="Barry K."/>
            <person name="Miao Y."/>
            <person name="Rahimi M.J."/>
            <person name="Shen Q."/>
            <person name="Grigoriev I.V."/>
            <person name="Kubicek C.P."/>
            <person name="Druzhinina I.S."/>
        </authorList>
    </citation>
    <scope>NUCLEOTIDE SEQUENCE [LARGE SCALE GENOMIC DNA]</scope>
    <source>
        <strain evidence="2 3">ATCC 18648</strain>
    </source>
</reference>
<dbReference type="SUPFAM" id="SSF48403">
    <property type="entry name" value="Ankyrin repeat"/>
    <property type="match status" value="1"/>
</dbReference>